<evidence type="ECO:0000313" key="1">
    <source>
        <dbReference type="EMBL" id="BES93675.1"/>
    </source>
</evidence>
<organism evidence="1 2">
    <name type="scientific">Nesidiocoris tenuis</name>
    <dbReference type="NCBI Taxonomy" id="355587"/>
    <lineage>
        <taxon>Eukaryota</taxon>
        <taxon>Metazoa</taxon>
        <taxon>Ecdysozoa</taxon>
        <taxon>Arthropoda</taxon>
        <taxon>Hexapoda</taxon>
        <taxon>Insecta</taxon>
        <taxon>Pterygota</taxon>
        <taxon>Neoptera</taxon>
        <taxon>Paraneoptera</taxon>
        <taxon>Hemiptera</taxon>
        <taxon>Heteroptera</taxon>
        <taxon>Panheteroptera</taxon>
        <taxon>Cimicomorpha</taxon>
        <taxon>Miridae</taxon>
        <taxon>Dicyphina</taxon>
        <taxon>Nesidiocoris</taxon>
    </lineage>
</organism>
<gene>
    <name evidence="1" type="ORF">NTJ_06484</name>
</gene>
<dbReference type="Proteomes" id="UP001307889">
    <property type="component" value="Chromosome 4"/>
</dbReference>
<proteinExistence type="predicted"/>
<sequence>MYSAADVFVYRFATAAKADPSGRLKERKYLGAVSPAGGGGNQYLCTPGGPAPVAQFGPNPQRWAHLRFAGESAAVRSAHKCRA</sequence>
<protein>
    <submittedName>
        <fullName evidence="1">Uncharacterized protein</fullName>
    </submittedName>
</protein>
<evidence type="ECO:0000313" key="2">
    <source>
        <dbReference type="Proteomes" id="UP001307889"/>
    </source>
</evidence>
<reference evidence="1 2" key="1">
    <citation type="submission" date="2023-09" db="EMBL/GenBank/DDBJ databases">
        <title>Nesidiocoris tenuis whole genome shotgun sequence.</title>
        <authorList>
            <person name="Shibata T."/>
            <person name="Shimoda M."/>
            <person name="Kobayashi T."/>
            <person name="Uehara T."/>
        </authorList>
    </citation>
    <scope>NUCLEOTIDE SEQUENCE [LARGE SCALE GENOMIC DNA]</scope>
    <source>
        <strain evidence="1 2">Japan</strain>
    </source>
</reference>
<keyword evidence="2" id="KW-1185">Reference proteome</keyword>
<name>A0ABN7ARX5_9HEMI</name>
<accession>A0ABN7ARX5</accession>
<dbReference type="EMBL" id="AP028912">
    <property type="protein sequence ID" value="BES93675.1"/>
    <property type="molecule type" value="Genomic_DNA"/>
</dbReference>